<dbReference type="CDD" id="cd00156">
    <property type="entry name" value="REC"/>
    <property type="match status" value="1"/>
</dbReference>
<dbReference type="GO" id="GO:0005524">
    <property type="term" value="F:ATP binding"/>
    <property type="evidence" value="ECO:0007669"/>
    <property type="project" value="UniProtKB-KW"/>
</dbReference>
<evidence type="ECO:0000256" key="4">
    <source>
        <dbReference type="ARBA" id="ARBA00023125"/>
    </source>
</evidence>
<feature type="domain" description="Sigma-54 factor interaction" evidence="7">
    <location>
        <begin position="134"/>
        <end position="363"/>
    </location>
</feature>
<dbReference type="SUPFAM" id="SSF46689">
    <property type="entry name" value="Homeodomain-like"/>
    <property type="match status" value="1"/>
</dbReference>
<dbReference type="InterPro" id="IPR058031">
    <property type="entry name" value="AAA_lid_NorR"/>
</dbReference>
<dbReference type="HOGENOM" id="CLU_000445_0_6_7"/>
<reference evidence="9 10" key="1">
    <citation type="journal article" date="2011" name="J. Bacteriol.">
        <title>Complete genome sequence and updated annotation of Desulfovibrio alaskensis G20.</title>
        <authorList>
            <person name="Hauser L.J."/>
            <person name="Land M.L."/>
            <person name="Brown S.D."/>
            <person name="Larimer F."/>
            <person name="Keller K.L."/>
            <person name="Rapp-Giles B.J."/>
            <person name="Price M.N."/>
            <person name="Lin M."/>
            <person name="Bruce D.C."/>
            <person name="Detter J.C."/>
            <person name="Tapia R."/>
            <person name="Han C.S."/>
            <person name="Goodwin L.A."/>
            <person name="Cheng J.F."/>
            <person name="Pitluck S."/>
            <person name="Copeland A."/>
            <person name="Lucas S."/>
            <person name="Nolan M."/>
            <person name="Lapidus A.L."/>
            <person name="Palumbo A.V."/>
            <person name="Wall J.D."/>
        </authorList>
    </citation>
    <scope>NUCLEOTIDE SEQUENCE [LARGE SCALE GENOMIC DNA]</scope>
    <source>
        <strain evidence="10">ATCC BAA 1058 / DSM 17464 / G20</strain>
    </source>
</reference>
<dbReference type="PANTHER" id="PTHR32071:SF113">
    <property type="entry name" value="ALGINATE BIOSYNTHESIS TRANSCRIPTIONAL REGULATORY PROTEIN ALGB"/>
    <property type="match status" value="1"/>
</dbReference>
<keyword evidence="3" id="KW-0805">Transcription regulation</keyword>
<keyword evidence="1" id="KW-0547">Nucleotide-binding</keyword>
<evidence type="ECO:0000256" key="3">
    <source>
        <dbReference type="ARBA" id="ARBA00023015"/>
    </source>
</evidence>
<dbReference type="Gene3D" id="3.40.50.300">
    <property type="entry name" value="P-loop containing nucleotide triphosphate hydrolases"/>
    <property type="match status" value="1"/>
</dbReference>
<dbReference type="PANTHER" id="PTHR32071">
    <property type="entry name" value="TRANSCRIPTIONAL REGULATORY PROTEIN"/>
    <property type="match status" value="1"/>
</dbReference>
<dbReference type="GO" id="GO:0006355">
    <property type="term" value="P:regulation of DNA-templated transcription"/>
    <property type="evidence" value="ECO:0007669"/>
    <property type="project" value="InterPro"/>
</dbReference>
<dbReference type="AlphaFoldDB" id="Q314M5"/>
<dbReference type="InterPro" id="IPR009057">
    <property type="entry name" value="Homeodomain-like_sf"/>
</dbReference>
<protein>
    <submittedName>
        <fullName evidence="9">Putative two component, sigma54 specific, transcriptional regulator</fullName>
    </submittedName>
</protein>
<organism evidence="9 10">
    <name type="scientific">Oleidesulfovibrio alaskensis (strain ATCC BAA-1058 / DSM 17464 / G20)</name>
    <name type="common">Desulfovibrio alaskensis</name>
    <dbReference type="NCBI Taxonomy" id="207559"/>
    <lineage>
        <taxon>Bacteria</taxon>
        <taxon>Pseudomonadati</taxon>
        <taxon>Thermodesulfobacteriota</taxon>
        <taxon>Desulfovibrionia</taxon>
        <taxon>Desulfovibrionales</taxon>
        <taxon>Desulfovibrionaceae</taxon>
        <taxon>Oleidesulfovibrio</taxon>
    </lineage>
</organism>
<dbReference type="PROSITE" id="PS00676">
    <property type="entry name" value="SIGMA54_INTERACT_2"/>
    <property type="match status" value="1"/>
</dbReference>
<dbReference type="STRING" id="207559.Dde_0820"/>
<keyword evidence="4" id="KW-0238">DNA-binding</keyword>
<evidence type="ECO:0000313" key="10">
    <source>
        <dbReference type="Proteomes" id="UP000002710"/>
    </source>
</evidence>
<dbReference type="KEGG" id="dde:Dde_0820"/>
<proteinExistence type="predicted"/>
<dbReference type="GO" id="GO:0003677">
    <property type="term" value="F:DNA binding"/>
    <property type="evidence" value="ECO:0007669"/>
    <property type="project" value="UniProtKB-KW"/>
</dbReference>
<dbReference type="SUPFAM" id="SSF52172">
    <property type="entry name" value="CheY-like"/>
    <property type="match status" value="1"/>
</dbReference>
<feature type="domain" description="Response regulatory" evidence="8">
    <location>
        <begin position="3"/>
        <end position="116"/>
    </location>
</feature>
<evidence type="ECO:0000313" key="9">
    <source>
        <dbReference type="EMBL" id="ABB37621.1"/>
    </source>
</evidence>
<dbReference type="Proteomes" id="UP000002710">
    <property type="component" value="Chromosome"/>
</dbReference>
<dbReference type="PROSITE" id="PS50110">
    <property type="entry name" value="RESPONSE_REGULATORY"/>
    <property type="match status" value="1"/>
</dbReference>
<comment type="caution">
    <text evidence="6">Lacks conserved residue(s) required for the propagation of feature annotation.</text>
</comment>
<dbReference type="InterPro" id="IPR001789">
    <property type="entry name" value="Sig_transdc_resp-reg_receiver"/>
</dbReference>
<dbReference type="EMBL" id="CP000112">
    <property type="protein sequence ID" value="ABB37621.1"/>
    <property type="molecule type" value="Genomic_DNA"/>
</dbReference>
<keyword evidence="2" id="KW-0067">ATP-binding</keyword>
<dbReference type="RefSeq" id="WP_011366881.1">
    <property type="nucleotide sequence ID" value="NC_007519.1"/>
</dbReference>
<dbReference type="Gene3D" id="1.10.8.60">
    <property type="match status" value="1"/>
</dbReference>
<dbReference type="CDD" id="cd00009">
    <property type="entry name" value="AAA"/>
    <property type="match status" value="1"/>
</dbReference>
<name>Q314M5_OLEA2</name>
<evidence type="ECO:0000259" key="8">
    <source>
        <dbReference type="PROSITE" id="PS50110"/>
    </source>
</evidence>
<keyword evidence="5" id="KW-0804">Transcription</keyword>
<dbReference type="PROSITE" id="PS50045">
    <property type="entry name" value="SIGMA54_INTERACT_4"/>
    <property type="match status" value="1"/>
</dbReference>
<evidence type="ECO:0000256" key="2">
    <source>
        <dbReference type="ARBA" id="ARBA00022840"/>
    </source>
</evidence>
<evidence type="ECO:0000256" key="6">
    <source>
        <dbReference type="PROSITE-ProRule" id="PRU00169"/>
    </source>
</evidence>
<dbReference type="SMART" id="SM00382">
    <property type="entry name" value="AAA"/>
    <property type="match status" value="1"/>
</dbReference>
<dbReference type="InterPro" id="IPR002078">
    <property type="entry name" value="Sigma_54_int"/>
</dbReference>
<dbReference type="Gene3D" id="3.40.50.2300">
    <property type="match status" value="1"/>
</dbReference>
<dbReference type="Pfam" id="PF25601">
    <property type="entry name" value="AAA_lid_14"/>
    <property type="match status" value="1"/>
</dbReference>
<dbReference type="eggNOG" id="COG2204">
    <property type="taxonomic scope" value="Bacteria"/>
</dbReference>
<accession>Q314M5</accession>
<dbReference type="InterPro" id="IPR011006">
    <property type="entry name" value="CheY-like_superfamily"/>
</dbReference>
<dbReference type="InterPro" id="IPR025943">
    <property type="entry name" value="Sigma_54_int_dom_ATP-bd_2"/>
</dbReference>
<sequence>MANVMIVDRQSDFIRNMERTLLSEGHTLSIAGSVTECLDRCRFRPCDLVILEDRLAAECHNSVASFRRLAPAPEVVVVTGRGDPLLGEIALLEGALNYLEKQNAPAAIRSLLTRLGQNSILSGNGAGTAARFGIVGESARIISCYNLIMRSRASDVSVLLEGETGTGKELFAKAIHKLSPRVDGQLVTVDCASLPETLVESLLFGYSRGAFTGADGNRVGLVKRADGGTLFLDEVGELPLSVQKKFLRVLQERRFRPVGGGNEISSDFRLIAATNRNLQEMVDQGLFRSDLLYRLRTLKITLPPLRDRGEDVVLIAGHVIKEQCRRAGIPCKRLSGEFLEKLRGYHWPGNVRELVNMVESAFAMAWDDEVLHTEHLPPQLHARLVRSYYSSRGLAQGDNSCSMSPAAQAVTVQVPVRPVAEPAVSADRPPADVSGCSGGHGCNETSLQHSPASFEEFEAMGSLRDARRLVTERFERDYLRALRAATGHDVKKACAVSGLSRARLYELYRKHGILG</sequence>
<dbReference type="PROSITE" id="PS00675">
    <property type="entry name" value="SIGMA54_INTERACT_1"/>
    <property type="match status" value="1"/>
</dbReference>
<dbReference type="Gene3D" id="1.10.10.60">
    <property type="entry name" value="Homeodomain-like"/>
    <property type="match status" value="1"/>
</dbReference>
<dbReference type="SUPFAM" id="SSF52540">
    <property type="entry name" value="P-loop containing nucleoside triphosphate hydrolases"/>
    <property type="match status" value="1"/>
</dbReference>
<dbReference type="FunFam" id="3.40.50.300:FF:000006">
    <property type="entry name" value="DNA-binding transcriptional regulator NtrC"/>
    <property type="match status" value="1"/>
</dbReference>
<dbReference type="InterPro" id="IPR027417">
    <property type="entry name" value="P-loop_NTPase"/>
</dbReference>
<dbReference type="PROSITE" id="PS00688">
    <property type="entry name" value="SIGMA54_INTERACT_3"/>
    <property type="match status" value="1"/>
</dbReference>
<keyword evidence="10" id="KW-1185">Reference proteome</keyword>
<dbReference type="Pfam" id="PF00158">
    <property type="entry name" value="Sigma54_activat"/>
    <property type="match status" value="1"/>
</dbReference>
<gene>
    <name evidence="9" type="ordered locus">Dde_0820</name>
</gene>
<dbReference type="GO" id="GO:0000160">
    <property type="term" value="P:phosphorelay signal transduction system"/>
    <property type="evidence" value="ECO:0007669"/>
    <property type="project" value="InterPro"/>
</dbReference>
<evidence type="ECO:0000256" key="5">
    <source>
        <dbReference type="ARBA" id="ARBA00023163"/>
    </source>
</evidence>
<evidence type="ECO:0000259" key="7">
    <source>
        <dbReference type="PROSITE" id="PS50045"/>
    </source>
</evidence>
<dbReference type="InterPro" id="IPR003593">
    <property type="entry name" value="AAA+_ATPase"/>
</dbReference>
<dbReference type="InterPro" id="IPR025944">
    <property type="entry name" value="Sigma_54_int_dom_CS"/>
</dbReference>
<dbReference type="InterPro" id="IPR025662">
    <property type="entry name" value="Sigma_54_int_dom_ATP-bd_1"/>
</dbReference>
<evidence type="ECO:0000256" key="1">
    <source>
        <dbReference type="ARBA" id="ARBA00022741"/>
    </source>
</evidence>